<dbReference type="AlphaFoldDB" id="A0A1E7L206"/>
<evidence type="ECO:0000256" key="1">
    <source>
        <dbReference type="SAM" id="MobiDB-lite"/>
    </source>
</evidence>
<comment type="caution">
    <text evidence="2">The sequence shown here is derived from an EMBL/GenBank/DDBJ whole genome shotgun (WGS) entry which is preliminary data.</text>
</comment>
<protein>
    <submittedName>
        <fullName evidence="2">Uncharacterized protein</fullName>
    </submittedName>
</protein>
<gene>
    <name evidence="2" type="ORF">AN218_18575</name>
</gene>
<dbReference type="Proteomes" id="UP000176005">
    <property type="component" value="Unassembled WGS sequence"/>
</dbReference>
<organism evidence="2 3">
    <name type="scientific">Streptomyces nanshensis</name>
    <dbReference type="NCBI Taxonomy" id="518642"/>
    <lineage>
        <taxon>Bacteria</taxon>
        <taxon>Bacillati</taxon>
        <taxon>Actinomycetota</taxon>
        <taxon>Actinomycetes</taxon>
        <taxon>Kitasatosporales</taxon>
        <taxon>Streptomycetaceae</taxon>
        <taxon>Streptomyces</taxon>
    </lineage>
</organism>
<accession>A0A1E7L206</accession>
<proteinExistence type="predicted"/>
<dbReference type="EMBL" id="LJGW01000314">
    <property type="protein sequence ID" value="OEV10225.1"/>
    <property type="molecule type" value="Genomic_DNA"/>
</dbReference>
<dbReference type="RefSeq" id="WP_070018016.1">
    <property type="nucleotide sequence ID" value="NZ_LJGW01000314.1"/>
</dbReference>
<keyword evidence="3" id="KW-1185">Reference proteome</keyword>
<evidence type="ECO:0000313" key="3">
    <source>
        <dbReference type="Proteomes" id="UP000176005"/>
    </source>
</evidence>
<feature type="region of interest" description="Disordered" evidence="1">
    <location>
        <begin position="1"/>
        <end position="32"/>
    </location>
</feature>
<evidence type="ECO:0000313" key="2">
    <source>
        <dbReference type="EMBL" id="OEV10225.1"/>
    </source>
</evidence>
<reference evidence="2 3" key="1">
    <citation type="journal article" date="2016" name="Front. Microbiol.">
        <title>Comparative Genomics Analysis of Streptomyces Species Reveals Their Adaptation to the Marine Environment and Their Diversity at the Genomic Level.</title>
        <authorList>
            <person name="Tian X."/>
            <person name="Zhang Z."/>
            <person name="Yang T."/>
            <person name="Chen M."/>
            <person name="Li J."/>
            <person name="Chen F."/>
            <person name="Yang J."/>
            <person name="Li W."/>
            <person name="Zhang B."/>
            <person name="Zhang Z."/>
            <person name="Wu J."/>
            <person name="Zhang C."/>
            <person name="Long L."/>
            <person name="Xiao J."/>
        </authorList>
    </citation>
    <scope>NUCLEOTIDE SEQUENCE [LARGE SCALE GENOMIC DNA]</scope>
    <source>
        <strain evidence="2 3">SCSIO 10429</strain>
    </source>
</reference>
<dbReference type="PATRIC" id="fig|518642.10.peg.4048"/>
<sequence length="131" mass="14508">MTISTEHRPPDAADAPAQDTAGTGRRVHVRLRRGKPAGVFRTVVDAKRAAERAASVRAGLWREAPAHGEREHELVETDVHGPWPDESRVYVLVDHGGRYRSVHGTTTTDQHRAVTDRFICLRIQEPAYAAA</sequence>
<name>A0A1E7L206_9ACTN</name>
<feature type="compositionally biased region" description="Low complexity" evidence="1">
    <location>
        <begin position="12"/>
        <end position="21"/>
    </location>
</feature>
<feature type="compositionally biased region" description="Basic and acidic residues" evidence="1">
    <location>
        <begin position="1"/>
        <end position="11"/>
    </location>
</feature>